<reference evidence="2" key="1">
    <citation type="submission" date="2016-03" db="EMBL/GenBank/DDBJ databases">
        <authorList>
            <person name="Guldener U."/>
        </authorList>
    </citation>
    <scope>NUCLEOTIDE SEQUENCE [LARGE SCALE GENOMIC DNA]</scope>
    <source>
        <strain evidence="2">04CH-RAC-A.6.1</strain>
    </source>
</reference>
<sequence>MATAKSNMNSDLLPYGPAPPIAIYNNIATGFTACQAHAKAYSYAFKHSDRVKSRAIYHSDSTTDATIASETLIRRDIIRRVEVYTQDAEGEDDST</sequence>
<accession>A0A1E1K332</accession>
<dbReference type="EMBL" id="FJUX01000012">
    <property type="protein sequence ID" value="CZS92527.1"/>
    <property type="molecule type" value="Genomic_DNA"/>
</dbReference>
<gene>
    <name evidence="1" type="ORF">RAG0_03141</name>
</gene>
<dbReference type="AlphaFoldDB" id="A0A1E1K332"/>
<organism evidence="1 2">
    <name type="scientific">Rhynchosporium agropyri</name>
    <dbReference type="NCBI Taxonomy" id="914238"/>
    <lineage>
        <taxon>Eukaryota</taxon>
        <taxon>Fungi</taxon>
        <taxon>Dikarya</taxon>
        <taxon>Ascomycota</taxon>
        <taxon>Pezizomycotina</taxon>
        <taxon>Leotiomycetes</taxon>
        <taxon>Helotiales</taxon>
        <taxon>Ploettnerulaceae</taxon>
        <taxon>Rhynchosporium</taxon>
    </lineage>
</organism>
<evidence type="ECO:0000313" key="1">
    <source>
        <dbReference type="EMBL" id="CZS92527.1"/>
    </source>
</evidence>
<name>A0A1E1K332_9HELO</name>
<proteinExistence type="predicted"/>
<evidence type="ECO:0000313" key="2">
    <source>
        <dbReference type="Proteomes" id="UP000178912"/>
    </source>
</evidence>
<protein>
    <submittedName>
        <fullName evidence="1">Uncharacterized protein</fullName>
    </submittedName>
</protein>
<dbReference type="PROSITE" id="PS51257">
    <property type="entry name" value="PROKAR_LIPOPROTEIN"/>
    <property type="match status" value="1"/>
</dbReference>
<dbReference type="Proteomes" id="UP000178912">
    <property type="component" value="Unassembled WGS sequence"/>
</dbReference>
<keyword evidence="2" id="KW-1185">Reference proteome</keyword>